<dbReference type="PANTHER" id="PTHR33495">
    <property type="entry name" value="ANTI-SIGMA FACTOR ANTAGONIST TM_1081-RELATED-RELATED"/>
    <property type="match status" value="1"/>
</dbReference>
<dbReference type="PROSITE" id="PS50801">
    <property type="entry name" value="STAS"/>
    <property type="match status" value="1"/>
</dbReference>
<sequence length="103" mass="11308">MQIETSQQADKVRISIQGTVNEKGAEELKSCFKQLPLATLKEVEIDCGRVQHIGSSGIGKILLLYKALTSQGAKLAVVNLPGPIHELFCELKLDTLFTMTRQP</sequence>
<evidence type="ECO:0000259" key="1">
    <source>
        <dbReference type="PROSITE" id="PS50801"/>
    </source>
</evidence>
<comment type="caution">
    <text evidence="2">The sequence shown here is derived from an EMBL/GenBank/DDBJ whole genome shotgun (WGS) entry which is preliminary data.</text>
</comment>
<dbReference type="GO" id="GO:0043856">
    <property type="term" value="F:anti-sigma factor antagonist activity"/>
    <property type="evidence" value="ECO:0007669"/>
    <property type="project" value="TreeGrafter"/>
</dbReference>
<evidence type="ECO:0000313" key="2">
    <source>
        <dbReference type="EMBL" id="HET98375.1"/>
    </source>
</evidence>
<dbReference type="InterPro" id="IPR002645">
    <property type="entry name" value="STAS_dom"/>
</dbReference>
<gene>
    <name evidence="2" type="ORF">ENN98_06745</name>
</gene>
<feature type="domain" description="STAS" evidence="1">
    <location>
        <begin position="1"/>
        <end position="103"/>
    </location>
</feature>
<dbReference type="InterPro" id="IPR036513">
    <property type="entry name" value="STAS_dom_sf"/>
</dbReference>
<reference evidence="2" key="1">
    <citation type="journal article" date="2020" name="mSystems">
        <title>Genome- and Community-Level Interaction Insights into Carbon Utilization and Element Cycling Functions of Hydrothermarchaeota in Hydrothermal Sediment.</title>
        <authorList>
            <person name="Zhou Z."/>
            <person name="Liu Y."/>
            <person name="Xu W."/>
            <person name="Pan J."/>
            <person name="Luo Z.H."/>
            <person name="Li M."/>
        </authorList>
    </citation>
    <scope>NUCLEOTIDE SEQUENCE [LARGE SCALE GENOMIC DNA]</scope>
    <source>
        <strain evidence="2">SpSt-1224</strain>
    </source>
</reference>
<dbReference type="CDD" id="cd07043">
    <property type="entry name" value="STAS_anti-anti-sigma_factors"/>
    <property type="match status" value="1"/>
</dbReference>
<protein>
    <submittedName>
        <fullName evidence="2">Anti-sigma factor antagonist</fullName>
    </submittedName>
</protein>
<dbReference type="Gene3D" id="3.30.750.24">
    <property type="entry name" value="STAS domain"/>
    <property type="match status" value="1"/>
</dbReference>
<dbReference type="Pfam" id="PF01740">
    <property type="entry name" value="STAS"/>
    <property type="match status" value="1"/>
</dbReference>
<proteinExistence type="predicted"/>
<dbReference type="AlphaFoldDB" id="A0A7C2XAK5"/>
<organism evidence="2">
    <name type="scientific">Desulfurivibrio alkaliphilus</name>
    <dbReference type="NCBI Taxonomy" id="427923"/>
    <lineage>
        <taxon>Bacteria</taxon>
        <taxon>Pseudomonadati</taxon>
        <taxon>Thermodesulfobacteriota</taxon>
        <taxon>Desulfobulbia</taxon>
        <taxon>Desulfobulbales</taxon>
        <taxon>Desulfobulbaceae</taxon>
        <taxon>Desulfurivibrio</taxon>
    </lineage>
</organism>
<name>A0A7C2XAK5_9BACT</name>
<dbReference type="EMBL" id="DSDS01000150">
    <property type="protein sequence ID" value="HET98375.1"/>
    <property type="molecule type" value="Genomic_DNA"/>
</dbReference>
<dbReference type="SUPFAM" id="SSF52091">
    <property type="entry name" value="SpoIIaa-like"/>
    <property type="match status" value="1"/>
</dbReference>
<dbReference type="Proteomes" id="UP000885986">
    <property type="component" value="Unassembled WGS sequence"/>
</dbReference>
<accession>A0A7C2XAK5</accession>